<name>A0ACB0IAD6_TRIPR</name>
<proteinExistence type="predicted"/>
<gene>
    <name evidence="1" type="ORF">MILVUS5_LOCUS1135</name>
</gene>
<evidence type="ECO:0000313" key="2">
    <source>
        <dbReference type="Proteomes" id="UP001177021"/>
    </source>
</evidence>
<dbReference type="EMBL" id="CASHSV030000001">
    <property type="protein sequence ID" value="CAJ2629059.1"/>
    <property type="molecule type" value="Genomic_DNA"/>
</dbReference>
<protein>
    <submittedName>
        <fullName evidence="1">Uncharacterized protein</fullName>
    </submittedName>
</protein>
<accession>A0ACB0IAD6</accession>
<dbReference type="Proteomes" id="UP001177021">
    <property type="component" value="Unassembled WGS sequence"/>
</dbReference>
<comment type="caution">
    <text evidence="1">The sequence shown here is derived from an EMBL/GenBank/DDBJ whole genome shotgun (WGS) entry which is preliminary data.</text>
</comment>
<organism evidence="1 2">
    <name type="scientific">Trifolium pratense</name>
    <name type="common">Red clover</name>
    <dbReference type="NCBI Taxonomy" id="57577"/>
    <lineage>
        <taxon>Eukaryota</taxon>
        <taxon>Viridiplantae</taxon>
        <taxon>Streptophyta</taxon>
        <taxon>Embryophyta</taxon>
        <taxon>Tracheophyta</taxon>
        <taxon>Spermatophyta</taxon>
        <taxon>Magnoliopsida</taxon>
        <taxon>eudicotyledons</taxon>
        <taxon>Gunneridae</taxon>
        <taxon>Pentapetalae</taxon>
        <taxon>rosids</taxon>
        <taxon>fabids</taxon>
        <taxon>Fabales</taxon>
        <taxon>Fabaceae</taxon>
        <taxon>Papilionoideae</taxon>
        <taxon>50 kb inversion clade</taxon>
        <taxon>NPAAA clade</taxon>
        <taxon>Hologalegina</taxon>
        <taxon>IRL clade</taxon>
        <taxon>Trifolieae</taxon>
        <taxon>Trifolium</taxon>
    </lineage>
</organism>
<sequence>MKMEIPGNNDDAKGTLFHLQVTSPLPERTTGKKVKKKKKKKKKIEENSDLPCDVLDIISEKLDLDDLLHFSGVCKRVGGFLTKFTGQISWHPKHHYLLKFGVINIANHHIPLEAYPTKKFIGGRWIKSASGRLNILRILVDILSCFACFWQMLRGICLRGFRRMAKEFACLSISKLWLGYLSDNGKCREGY</sequence>
<reference evidence="1" key="1">
    <citation type="submission" date="2023-10" db="EMBL/GenBank/DDBJ databases">
        <authorList>
            <person name="Rodriguez Cubillos JULIANA M."/>
            <person name="De Vega J."/>
        </authorList>
    </citation>
    <scope>NUCLEOTIDE SEQUENCE</scope>
</reference>
<evidence type="ECO:0000313" key="1">
    <source>
        <dbReference type="EMBL" id="CAJ2629059.1"/>
    </source>
</evidence>
<keyword evidence="2" id="KW-1185">Reference proteome</keyword>